<dbReference type="InterPro" id="IPR001128">
    <property type="entry name" value="Cyt_P450"/>
</dbReference>
<evidence type="ECO:0000256" key="2">
    <source>
        <dbReference type="ARBA" id="ARBA00010617"/>
    </source>
</evidence>
<comment type="similarity">
    <text evidence="2 12">Belongs to the cytochrome P450 family.</text>
</comment>
<dbReference type="SMR" id="A0A0A7DZA6"/>
<evidence type="ECO:0000256" key="10">
    <source>
        <dbReference type="ARBA" id="ARBA00083491"/>
    </source>
</evidence>
<name>A0A0A7DZA6_WICDO</name>
<dbReference type="AlphaFoldDB" id="A0A0A7DZA6"/>
<comment type="cofactor">
    <cofactor evidence="1 11">
        <name>heme</name>
        <dbReference type="ChEBI" id="CHEBI:30413"/>
    </cofactor>
</comment>
<evidence type="ECO:0000256" key="6">
    <source>
        <dbReference type="ARBA" id="ARBA00039038"/>
    </source>
</evidence>
<keyword evidence="13" id="KW-0472">Membrane</keyword>
<accession>A0A0A7DZA6</accession>
<evidence type="ECO:0000256" key="3">
    <source>
        <dbReference type="ARBA" id="ARBA00022723"/>
    </source>
</evidence>
<evidence type="ECO:0000313" key="14">
    <source>
        <dbReference type="EMBL" id="AIY55348.1"/>
    </source>
</evidence>
<evidence type="ECO:0000256" key="9">
    <source>
        <dbReference type="ARBA" id="ARBA00081953"/>
    </source>
</evidence>
<keyword evidence="3 11" id="KW-0479">Metal-binding</keyword>
<sequence length="520" mass="59201">MRLDTNGSYVSAEDAQAMTTHGMFASAVNYLLNLSWWQTLLVSLVALMILDQTTYLRNKGSIAGPRFKVWPIIGPFLESMDPKFEEYEAKWKSGPLSCVSVFHKFVVIASTRDLARKVLNSPSYVRPCVVDVAIKLLRPTNWVFKDGKDHLEYRKSLNPLFTKKAIAAYLPAMEQCYDKYLQEFVRSSKEQGGPRPYMTEFREINCANSLRVFCGRYISDEQVKSVSDNYYKVTAALELVNFPIILPYTKTWYGKKITDMTMAIFEKCAQASKDHIAAGGAVDCVMDAWIKSMNDSETGKVRDFSNKEISETIFTFLFASQDATSSATTWLFQIIADRPEVMLKIRQEQLAVRKGNPYAPLTVEMADEMHYTFMVVKEALRYRPPVSMVPYVVKEKFPVTPEYTAPKGAMIIPTLHPSMHDPEVYDNPEEFIPERWAPGSKANKALNNWLVFGSGPHICLGQKYVMLHLVTLMGKAAMLYDWKHTITPKSEVIRVFATIFPDDDCILEFRERAPEEITAV</sequence>
<dbReference type="PANTHER" id="PTHR24286">
    <property type="entry name" value="CYTOCHROME P450 26"/>
    <property type="match status" value="1"/>
</dbReference>
<dbReference type="PRINTS" id="PR00465">
    <property type="entry name" value="EP450IV"/>
</dbReference>
<organism evidence="14">
    <name type="scientific">Wickerhamiella domercqiae</name>
    <name type="common">Yeast</name>
    <dbReference type="NCBI Taxonomy" id="45788"/>
    <lineage>
        <taxon>Eukaryota</taxon>
        <taxon>Fungi</taxon>
        <taxon>Dikarya</taxon>
        <taxon>Ascomycota</taxon>
        <taxon>Saccharomycotina</taxon>
        <taxon>Dipodascomycetes</taxon>
        <taxon>Dipodascales</taxon>
        <taxon>Trichomonascaceae</taxon>
        <taxon>Wickerhamiella</taxon>
    </lineage>
</organism>
<dbReference type="InterPro" id="IPR002403">
    <property type="entry name" value="Cyt_P450_E_grp-IV"/>
</dbReference>
<dbReference type="GO" id="GO:0000249">
    <property type="term" value="F:C-22 sterol desaturase (NADPH) activity"/>
    <property type="evidence" value="ECO:0007669"/>
    <property type="project" value="UniProtKB-EC"/>
</dbReference>
<keyword evidence="12 14" id="KW-0503">Monooxygenase</keyword>
<feature type="transmembrane region" description="Helical" evidence="13">
    <location>
        <begin position="30"/>
        <end position="50"/>
    </location>
</feature>
<dbReference type="PRINTS" id="PR00385">
    <property type="entry name" value="P450"/>
</dbReference>
<evidence type="ECO:0000256" key="11">
    <source>
        <dbReference type="PIRSR" id="PIRSR602403-1"/>
    </source>
</evidence>
<dbReference type="GO" id="GO:0005506">
    <property type="term" value="F:iron ion binding"/>
    <property type="evidence" value="ECO:0007669"/>
    <property type="project" value="InterPro"/>
</dbReference>
<dbReference type="CDD" id="cd11082">
    <property type="entry name" value="CYP61_CYP710"/>
    <property type="match status" value="1"/>
</dbReference>
<dbReference type="PROSITE" id="PS00086">
    <property type="entry name" value="CYTOCHROME_P450"/>
    <property type="match status" value="1"/>
</dbReference>
<evidence type="ECO:0000256" key="8">
    <source>
        <dbReference type="ARBA" id="ARBA00074117"/>
    </source>
</evidence>
<dbReference type="Pfam" id="PF00067">
    <property type="entry name" value="p450"/>
    <property type="match status" value="1"/>
</dbReference>
<evidence type="ECO:0000256" key="7">
    <source>
        <dbReference type="ARBA" id="ARBA00060589"/>
    </source>
</evidence>
<feature type="binding site" description="axial binding residue" evidence="11">
    <location>
        <position position="459"/>
    </location>
    <ligand>
        <name>heme</name>
        <dbReference type="ChEBI" id="CHEBI:30413"/>
    </ligand>
    <ligandPart>
        <name>Fe</name>
        <dbReference type="ChEBI" id="CHEBI:18248"/>
    </ligandPart>
</feature>
<keyword evidence="4 12" id="KW-0560">Oxidoreductase</keyword>
<evidence type="ECO:0000256" key="5">
    <source>
        <dbReference type="ARBA" id="ARBA00023004"/>
    </source>
</evidence>
<evidence type="ECO:0000256" key="4">
    <source>
        <dbReference type="ARBA" id="ARBA00023002"/>
    </source>
</evidence>
<evidence type="ECO:0000256" key="1">
    <source>
        <dbReference type="ARBA" id="ARBA00001971"/>
    </source>
</evidence>
<dbReference type="EC" id="1.14.19.41" evidence="6"/>
<dbReference type="InterPro" id="IPR036396">
    <property type="entry name" value="Cyt_P450_sf"/>
</dbReference>
<dbReference type="FunFam" id="1.10.630.10:FF:000021">
    <property type="entry name" value="Cytochrome P450 61"/>
    <property type="match status" value="1"/>
</dbReference>
<evidence type="ECO:0000256" key="12">
    <source>
        <dbReference type="RuleBase" id="RU000461"/>
    </source>
</evidence>
<evidence type="ECO:0000256" key="13">
    <source>
        <dbReference type="SAM" id="Phobius"/>
    </source>
</evidence>
<dbReference type="GO" id="GO:0020037">
    <property type="term" value="F:heme binding"/>
    <property type="evidence" value="ECO:0007669"/>
    <property type="project" value="InterPro"/>
</dbReference>
<dbReference type="GO" id="GO:0004497">
    <property type="term" value="F:monooxygenase activity"/>
    <property type="evidence" value="ECO:0007669"/>
    <property type="project" value="UniProtKB-KW"/>
</dbReference>
<proteinExistence type="inferred from homology"/>
<keyword evidence="5 11" id="KW-0408">Iron</keyword>
<dbReference type="Gene3D" id="1.10.630.10">
    <property type="entry name" value="Cytochrome P450"/>
    <property type="match status" value="1"/>
</dbReference>
<comment type="pathway">
    <text evidence="7">Steroid metabolism; ergosterol biosynthesis; ergosterol from zymosterol: step 4/5.</text>
</comment>
<keyword evidence="13" id="KW-1133">Transmembrane helix</keyword>
<dbReference type="SUPFAM" id="SSF48264">
    <property type="entry name" value="Cytochrome P450"/>
    <property type="match status" value="1"/>
</dbReference>
<dbReference type="InterPro" id="IPR017972">
    <property type="entry name" value="Cyt_P450_CS"/>
</dbReference>
<reference evidence="14" key="1">
    <citation type="submission" date="2014-09" db="EMBL/GenBank/DDBJ databases">
        <title>The utilization of different n-alkanes by Wickerhamiella domercqiae var. sophorolipid CGMCC 1576 and the inducible expression of cytochrome P450 by n-alkanes.</title>
        <authorList>
            <person name="Li W."/>
            <person name="Song X."/>
        </authorList>
    </citation>
    <scope>NUCLEOTIDE SEQUENCE</scope>
</reference>
<dbReference type="EMBL" id="KM492819">
    <property type="protein sequence ID" value="AIY55348.1"/>
    <property type="molecule type" value="Genomic_DNA"/>
</dbReference>
<protein>
    <recommendedName>
        <fullName evidence="8">C-22 sterol desaturase ERG5</fullName>
        <ecNumber evidence="6">1.14.19.41</ecNumber>
    </recommendedName>
    <alternativeName>
        <fullName evidence="10">Cytochrome P450 61</fullName>
    </alternativeName>
    <alternativeName>
        <fullName evidence="9">Ergosterol biosynthetic protein 5</fullName>
    </alternativeName>
</protein>
<keyword evidence="13" id="KW-0812">Transmembrane</keyword>
<dbReference type="PANTHER" id="PTHR24286:SF228">
    <property type="entry name" value="C-22 STEROL DESATURASE ERG5"/>
    <property type="match status" value="1"/>
</dbReference>
<keyword evidence="11 12" id="KW-0349">Heme</keyword>
<dbReference type="GO" id="GO:0016125">
    <property type="term" value="P:sterol metabolic process"/>
    <property type="evidence" value="ECO:0007669"/>
    <property type="project" value="TreeGrafter"/>
</dbReference>